<accession>A0A9N9L687</accession>
<sequence>MASDAPNPVVAPPHIHQLLSRLHSKFVEQESALDRAVYETQGTTSFDDIMRDKFIALDQDKCQFVYQIARMINAKHVVEAGTSFGVSTIYLALAVGQNDPNGGIVFATEKEESKIQIAREHWREAGKEVGRYIQLRHGDLLESLSEDLPEIDLVLLDIWAPLALPTLEVVQSKLRSGAVVIVDNTIGSKEAYTDLLTYLRSEGSAFSNLTVPYSNGLEVCVYHP</sequence>
<keyword evidence="2" id="KW-0808">Transferase</keyword>
<evidence type="ECO:0000256" key="1">
    <source>
        <dbReference type="ARBA" id="ARBA00022603"/>
    </source>
</evidence>
<dbReference type="InterPro" id="IPR002935">
    <property type="entry name" value="SAM_O-MeTrfase"/>
</dbReference>
<reference evidence="5" key="1">
    <citation type="submission" date="2021-07" db="EMBL/GenBank/DDBJ databases">
        <authorList>
            <person name="Durling M."/>
        </authorList>
    </citation>
    <scope>NUCLEOTIDE SEQUENCE</scope>
</reference>
<protein>
    <recommendedName>
        <fullName evidence="7">O-methyltransferase</fullName>
    </recommendedName>
</protein>
<evidence type="ECO:0000256" key="4">
    <source>
        <dbReference type="ARBA" id="ARBA00023453"/>
    </source>
</evidence>
<dbReference type="EMBL" id="CAJVRL010000091">
    <property type="protein sequence ID" value="CAG8959296.1"/>
    <property type="molecule type" value="Genomic_DNA"/>
</dbReference>
<comment type="similarity">
    <text evidence="4">Belongs to the class I-like SAM-binding methyltransferase superfamily. Cation-dependent O-methyltransferase family.</text>
</comment>
<evidence type="ECO:0000313" key="5">
    <source>
        <dbReference type="EMBL" id="CAG8959296.1"/>
    </source>
</evidence>
<dbReference type="PANTHER" id="PTHR43167">
    <property type="entry name" value="PUTATIVE (AFU_ORTHOLOGUE AFUA_6G01830)-RELATED"/>
    <property type="match status" value="1"/>
</dbReference>
<dbReference type="Proteomes" id="UP000696280">
    <property type="component" value="Unassembled WGS sequence"/>
</dbReference>
<keyword evidence="3" id="KW-0949">S-adenosyl-L-methionine</keyword>
<organism evidence="5 6">
    <name type="scientific">Hymenoscyphus fraxineus</name>
    <dbReference type="NCBI Taxonomy" id="746836"/>
    <lineage>
        <taxon>Eukaryota</taxon>
        <taxon>Fungi</taxon>
        <taxon>Dikarya</taxon>
        <taxon>Ascomycota</taxon>
        <taxon>Pezizomycotina</taxon>
        <taxon>Leotiomycetes</taxon>
        <taxon>Helotiales</taxon>
        <taxon>Helotiaceae</taxon>
        <taxon>Hymenoscyphus</taxon>
    </lineage>
</organism>
<evidence type="ECO:0000313" key="6">
    <source>
        <dbReference type="Proteomes" id="UP000696280"/>
    </source>
</evidence>
<gene>
    <name evidence="5" type="ORF">HYFRA_00013066</name>
</gene>
<dbReference type="GO" id="GO:0032259">
    <property type="term" value="P:methylation"/>
    <property type="evidence" value="ECO:0007669"/>
    <property type="project" value="UniProtKB-KW"/>
</dbReference>
<dbReference type="PROSITE" id="PS51682">
    <property type="entry name" value="SAM_OMT_I"/>
    <property type="match status" value="1"/>
</dbReference>
<proteinExistence type="inferred from homology"/>
<dbReference type="Pfam" id="PF01596">
    <property type="entry name" value="Methyltransf_3"/>
    <property type="match status" value="1"/>
</dbReference>
<dbReference type="CDD" id="cd02440">
    <property type="entry name" value="AdoMet_MTases"/>
    <property type="match status" value="1"/>
</dbReference>
<dbReference type="InterPro" id="IPR029063">
    <property type="entry name" value="SAM-dependent_MTases_sf"/>
</dbReference>
<comment type="caution">
    <text evidence="5">The sequence shown here is derived from an EMBL/GenBank/DDBJ whole genome shotgun (WGS) entry which is preliminary data.</text>
</comment>
<keyword evidence="6" id="KW-1185">Reference proteome</keyword>
<dbReference type="GO" id="GO:0008171">
    <property type="term" value="F:O-methyltransferase activity"/>
    <property type="evidence" value="ECO:0007669"/>
    <property type="project" value="InterPro"/>
</dbReference>
<evidence type="ECO:0000256" key="2">
    <source>
        <dbReference type="ARBA" id="ARBA00022679"/>
    </source>
</evidence>
<dbReference type="OrthoDB" id="4863010at2759"/>
<keyword evidence="1" id="KW-0489">Methyltransferase</keyword>
<dbReference type="SUPFAM" id="SSF53335">
    <property type="entry name" value="S-adenosyl-L-methionine-dependent methyltransferases"/>
    <property type="match status" value="1"/>
</dbReference>
<dbReference type="PANTHER" id="PTHR43167:SF1">
    <property type="entry name" value="PUTATIVE (AFU_ORTHOLOGUE AFUA_6G01830)-RELATED"/>
    <property type="match status" value="1"/>
</dbReference>
<dbReference type="Gene3D" id="3.40.50.150">
    <property type="entry name" value="Vaccinia Virus protein VP39"/>
    <property type="match status" value="1"/>
</dbReference>
<evidence type="ECO:0008006" key="7">
    <source>
        <dbReference type="Google" id="ProtNLM"/>
    </source>
</evidence>
<name>A0A9N9L687_9HELO</name>
<evidence type="ECO:0000256" key="3">
    <source>
        <dbReference type="ARBA" id="ARBA00022691"/>
    </source>
</evidence>
<dbReference type="AlphaFoldDB" id="A0A9N9L687"/>